<dbReference type="EMBL" id="MCGO01000009">
    <property type="protein sequence ID" value="ORY49305.1"/>
    <property type="molecule type" value="Genomic_DNA"/>
</dbReference>
<feature type="compositionally biased region" description="Basic and acidic residues" evidence="1">
    <location>
        <begin position="253"/>
        <end position="268"/>
    </location>
</feature>
<organism evidence="2 3">
    <name type="scientific">Rhizoclosmatium globosum</name>
    <dbReference type="NCBI Taxonomy" id="329046"/>
    <lineage>
        <taxon>Eukaryota</taxon>
        <taxon>Fungi</taxon>
        <taxon>Fungi incertae sedis</taxon>
        <taxon>Chytridiomycota</taxon>
        <taxon>Chytridiomycota incertae sedis</taxon>
        <taxon>Chytridiomycetes</taxon>
        <taxon>Chytridiales</taxon>
        <taxon>Chytriomycetaceae</taxon>
        <taxon>Rhizoclosmatium</taxon>
    </lineage>
</organism>
<dbReference type="PANTHER" id="PTHR45979">
    <property type="entry name" value="PAP/OAS1 SUBSTRATE-BINDING DOMAIN SUPERFAMILY"/>
    <property type="match status" value="1"/>
</dbReference>
<name>A0A1Y2CSF2_9FUNG</name>
<feature type="region of interest" description="Disordered" evidence="1">
    <location>
        <begin position="229"/>
        <end position="268"/>
    </location>
</feature>
<evidence type="ECO:0000256" key="1">
    <source>
        <dbReference type="SAM" id="MobiDB-lite"/>
    </source>
</evidence>
<dbReference type="Proteomes" id="UP000193642">
    <property type="component" value="Unassembled WGS sequence"/>
</dbReference>
<feature type="region of interest" description="Disordered" evidence="1">
    <location>
        <begin position="827"/>
        <end position="871"/>
    </location>
</feature>
<feature type="region of interest" description="Disordered" evidence="1">
    <location>
        <begin position="21"/>
        <end position="186"/>
    </location>
</feature>
<accession>A0A1Y2CSF2</accession>
<dbReference type="AlphaFoldDB" id="A0A1Y2CSF2"/>
<feature type="compositionally biased region" description="Polar residues" evidence="1">
    <location>
        <begin position="66"/>
        <end position="75"/>
    </location>
</feature>
<comment type="caution">
    <text evidence="2">The sequence shown here is derived from an EMBL/GenBank/DDBJ whole genome shotgun (WGS) entry which is preliminary data.</text>
</comment>
<feature type="compositionally biased region" description="Basic and acidic residues" evidence="1">
    <location>
        <begin position="153"/>
        <end position="174"/>
    </location>
</feature>
<sequence>MHEKTQFHLCASTVSDDGITKRGRAEAGSVFWRRSEEEGGGWKGRQQHEQGETAARQHPKQKQDSKTANSETGGQRSKLKRRASTPKQPNQNRHTTQELNNYNNNKLGTTNTTATDEINNSERRDVRNATIQCHQPNAKRTMAQQPRKTSKPQRKEKEEQTWKEQQSRAMEQPDLRTSSLPQLPPAQHRNLRTTQANNQYTQINLFTQQTHNKQPFKKTLMRCKKKYTTTENTRKLSSGKANKKDEEQVEINGDTKNETTETKKGETNKTKYRDNKKVDKNTKIAVTKKTKTVENRTKEGEEQTNKEQKRNTINKMRSLRSSHKLRKGWKIRSKGKGTQHKDQPKCAFPPPKPTMTNLYTIEILHADLSNHTYGDTNNLSKSAARIHAALIEVEATATTTAHREYTTLLCEKNDAKKVKQPTLKQETQLTTYQIIYSIPFAQRIRPTNPHTVVVLGLTHQDLSNYSRPTIEDELCEYIYMRHKEEVVDVHVVSKAQTPTAYIICQSEAQYRRLLDDPMYCNIPNLPNINVQLRNPATDLSTSKEDLKTRGTWFRPEKPPMRAKDYMPTTSCGVVSIFICNDRVLLLHRSTIQASAMNGVTSQTTNKGPQKHRAMGFMVKGVYEEHKDCEECGEHHETEECALFQDRVEGLCHRAQGMNYNLSKKESDLAFFKIAADEGKKMGTWIKNRNEYDVLTSRGMKGRVPELREYQRLWDCGHSAPILQPTNNYHNPPTTNTAPGAMTIARYQPRRRTPEATGQPQATQPNRSSGSGNTETLLQTILARLQPLETLSSQATALGNLTNTLSSKITNMESRIQNLDHRVEAMAGTNKRNANSGYQNQDEMEHRPHKKTASRTDHSDVTSNNRRNHDPI</sequence>
<reference evidence="2 3" key="1">
    <citation type="submission" date="2016-07" db="EMBL/GenBank/DDBJ databases">
        <title>Pervasive Adenine N6-methylation of Active Genes in Fungi.</title>
        <authorList>
            <consortium name="DOE Joint Genome Institute"/>
            <person name="Mondo S.J."/>
            <person name="Dannebaum R.O."/>
            <person name="Kuo R.C."/>
            <person name="Labutti K."/>
            <person name="Haridas S."/>
            <person name="Kuo A."/>
            <person name="Salamov A."/>
            <person name="Ahrendt S.R."/>
            <person name="Lipzen A."/>
            <person name="Sullivan W."/>
            <person name="Andreopoulos W.B."/>
            <person name="Clum A."/>
            <person name="Lindquist E."/>
            <person name="Daum C."/>
            <person name="Ramamoorthy G.K."/>
            <person name="Gryganskyi A."/>
            <person name="Culley D."/>
            <person name="Magnuson J.K."/>
            <person name="James T.Y."/>
            <person name="O'Malley M.A."/>
            <person name="Stajich J.E."/>
            <person name="Spatafora J.W."/>
            <person name="Visel A."/>
            <person name="Grigoriev I.V."/>
        </authorList>
    </citation>
    <scope>NUCLEOTIDE SEQUENCE [LARGE SCALE GENOMIC DNA]</scope>
    <source>
        <strain evidence="2 3">JEL800</strain>
    </source>
</reference>
<feature type="compositionally biased region" description="Polar residues" evidence="1">
    <location>
        <begin position="829"/>
        <end position="840"/>
    </location>
</feature>
<dbReference type="PANTHER" id="PTHR45979:SF30">
    <property type="entry name" value="NUCLEOTIDYLTRANSFERASE"/>
    <property type="match status" value="1"/>
</dbReference>
<feature type="compositionally biased region" description="Polar residues" evidence="1">
    <location>
        <begin position="229"/>
        <end position="240"/>
    </location>
</feature>
<gene>
    <name evidence="2" type="ORF">BCR33DRAFT_842675</name>
</gene>
<protein>
    <submittedName>
        <fullName evidence="2">Uncharacterized protein</fullName>
    </submittedName>
</protein>
<feature type="compositionally biased region" description="Basic and acidic residues" evidence="1">
    <location>
        <begin position="291"/>
        <end position="310"/>
    </location>
</feature>
<evidence type="ECO:0000313" key="3">
    <source>
        <dbReference type="Proteomes" id="UP000193642"/>
    </source>
</evidence>
<proteinExistence type="predicted"/>
<dbReference type="OrthoDB" id="2168401at2759"/>
<keyword evidence="3" id="KW-1185">Reference proteome</keyword>
<evidence type="ECO:0000313" key="2">
    <source>
        <dbReference type="EMBL" id="ORY49305.1"/>
    </source>
</evidence>
<feature type="compositionally biased region" description="Polar residues" evidence="1">
    <location>
        <begin position="85"/>
        <end position="94"/>
    </location>
</feature>
<feature type="region of interest" description="Disordered" evidence="1">
    <location>
        <begin position="289"/>
        <end position="311"/>
    </location>
</feature>
<feature type="compositionally biased region" description="Low complexity" evidence="1">
    <location>
        <begin position="97"/>
        <end position="115"/>
    </location>
</feature>
<feature type="compositionally biased region" description="Polar residues" evidence="1">
    <location>
        <begin position="755"/>
        <end position="772"/>
    </location>
</feature>
<dbReference type="InterPro" id="IPR058921">
    <property type="entry name" value="PAP/OAS1-rel"/>
</dbReference>
<feature type="region of interest" description="Disordered" evidence="1">
    <location>
        <begin position="331"/>
        <end position="352"/>
    </location>
</feature>
<feature type="region of interest" description="Disordered" evidence="1">
    <location>
        <begin position="750"/>
        <end position="772"/>
    </location>
</feature>